<dbReference type="InterPro" id="IPR010998">
    <property type="entry name" value="Integrase_recombinase_N"/>
</dbReference>
<dbReference type="InterPro" id="IPR050090">
    <property type="entry name" value="Tyrosine_recombinase_XerCD"/>
</dbReference>
<dbReference type="SUPFAM" id="SSF56349">
    <property type="entry name" value="DNA breaking-rejoining enzymes"/>
    <property type="match status" value="1"/>
</dbReference>
<dbReference type="Pfam" id="PF00589">
    <property type="entry name" value="Phage_integrase"/>
    <property type="match status" value="1"/>
</dbReference>
<dbReference type="Pfam" id="PF17293">
    <property type="entry name" value="Arm-DNA-bind_5"/>
    <property type="match status" value="1"/>
</dbReference>
<dbReference type="Proteomes" id="UP000070319">
    <property type="component" value="Unassembled WGS sequence"/>
</dbReference>
<dbReference type="GO" id="GO:0006310">
    <property type="term" value="P:DNA recombination"/>
    <property type="evidence" value="ECO:0007669"/>
    <property type="project" value="UniProtKB-KW"/>
</dbReference>
<keyword evidence="3" id="KW-0233">DNA recombination</keyword>
<dbReference type="InterPro" id="IPR013762">
    <property type="entry name" value="Integrase-like_cat_sf"/>
</dbReference>
<dbReference type="InterPro" id="IPR025269">
    <property type="entry name" value="SAM-like_dom"/>
</dbReference>
<dbReference type="InterPro" id="IPR002104">
    <property type="entry name" value="Integrase_catalytic"/>
</dbReference>
<dbReference type="AlphaFoldDB" id="A0A139L6W2"/>
<dbReference type="EMBL" id="LTDF01000116">
    <property type="protein sequence ID" value="KXT47184.1"/>
    <property type="molecule type" value="Genomic_DNA"/>
</dbReference>
<dbReference type="CDD" id="cd01185">
    <property type="entry name" value="INTN1_C_like"/>
    <property type="match status" value="1"/>
</dbReference>
<dbReference type="GO" id="GO:0015074">
    <property type="term" value="P:DNA integration"/>
    <property type="evidence" value="ECO:0007669"/>
    <property type="project" value="InterPro"/>
</dbReference>
<sequence length="412" mass="48453">MRNHLEPIFVTMLLPYKQMCILFFNKQEILNRDMKEELRIKEPIKLRVKHLANGNKSIYLDMYMNGKRKYEFLKLYIIPEYNKSDRVRNSETLKLANAIKAQRIIELQNQSHGFKINKTSHIKLTDYIQSVAEKKSENEVRKTVLHAVVYHLRRYNPNDIQLSRIDKDYILGFLDYLKTAKQTHTKKEKLLHVNTQVYYYKMLRYCLNYAVSEELISANPMNKIKNEEKPHKHRTEREYLTIDELRKLAQTPFYNGLLKKAFLFSCFCGLRHSDIIALTWGDIEMDDDGNSRLYIIQKKTKEAISLPLSQEAIKQLPKREDAKEDDIIFKKLITLGRTNEILPKWAEQAGIKKHITFHTARHTHATMLLTLGVDLYTVSKLLGHTNIQTTQIYAKLVDESKKKAIDLIPNIT</sequence>
<evidence type="ECO:0000256" key="3">
    <source>
        <dbReference type="ARBA" id="ARBA00023172"/>
    </source>
</evidence>
<comment type="caution">
    <text evidence="5">The sequence shown here is derived from an EMBL/GenBank/DDBJ whole genome shotgun (WGS) entry which is preliminary data.</text>
</comment>
<dbReference type="InterPro" id="IPR011010">
    <property type="entry name" value="DNA_brk_join_enz"/>
</dbReference>
<gene>
    <name evidence="5" type="ORF">HMPREF2531_03085</name>
</gene>
<comment type="similarity">
    <text evidence="1">Belongs to the 'phage' integrase family.</text>
</comment>
<dbReference type="InterPro" id="IPR035386">
    <property type="entry name" value="Arm-DNA-bind_5"/>
</dbReference>
<dbReference type="PANTHER" id="PTHR30349">
    <property type="entry name" value="PHAGE INTEGRASE-RELATED"/>
    <property type="match status" value="1"/>
</dbReference>
<evidence type="ECO:0000313" key="6">
    <source>
        <dbReference type="Proteomes" id="UP000070319"/>
    </source>
</evidence>
<dbReference type="PROSITE" id="PS51898">
    <property type="entry name" value="TYR_RECOMBINASE"/>
    <property type="match status" value="1"/>
</dbReference>
<dbReference type="Pfam" id="PF13102">
    <property type="entry name" value="Phage_int_SAM_5"/>
    <property type="match status" value="1"/>
</dbReference>
<protein>
    <submittedName>
        <fullName evidence="5">Site-specific recombinase, phage integrase family</fullName>
    </submittedName>
</protein>
<reference evidence="5 6" key="1">
    <citation type="submission" date="2016-02" db="EMBL/GenBank/DDBJ databases">
        <authorList>
            <person name="Wen L."/>
            <person name="He K."/>
            <person name="Yang H."/>
        </authorList>
    </citation>
    <scope>NUCLEOTIDE SEQUENCE [LARGE SCALE GENOMIC DNA]</scope>
    <source>
        <strain evidence="5 6">KLE1704</strain>
    </source>
</reference>
<keyword evidence="2" id="KW-0238">DNA-binding</keyword>
<evidence type="ECO:0000259" key="4">
    <source>
        <dbReference type="PROSITE" id="PS51898"/>
    </source>
</evidence>
<dbReference type="PATRIC" id="fig|329854.7.peg.3144"/>
<name>A0A139L6W2_9BACE</name>
<dbReference type="GO" id="GO:0003677">
    <property type="term" value="F:DNA binding"/>
    <property type="evidence" value="ECO:0007669"/>
    <property type="project" value="UniProtKB-KW"/>
</dbReference>
<organism evidence="5">
    <name type="scientific">Bacteroides intestinalis</name>
    <dbReference type="NCBI Taxonomy" id="329854"/>
    <lineage>
        <taxon>Bacteria</taxon>
        <taxon>Pseudomonadati</taxon>
        <taxon>Bacteroidota</taxon>
        <taxon>Bacteroidia</taxon>
        <taxon>Bacteroidales</taxon>
        <taxon>Bacteroidaceae</taxon>
        <taxon>Bacteroides</taxon>
    </lineage>
</organism>
<proteinExistence type="inferred from homology"/>
<evidence type="ECO:0000256" key="1">
    <source>
        <dbReference type="ARBA" id="ARBA00008857"/>
    </source>
</evidence>
<dbReference type="Gene3D" id="1.10.443.10">
    <property type="entry name" value="Intergrase catalytic core"/>
    <property type="match status" value="1"/>
</dbReference>
<dbReference type="Gene3D" id="1.10.150.130">
    <property type="match status" value="1"/>
</dbReference>
<evidence type="ECO:0000256" key="2">
    <source>
        <dbReference type="ARBA" id="ARBA00023125"/>
    </source>
</evidence>
<accession>A0A139L6W2</accession>
<evidence type="ECO:0000313" key="5">
    <source>
        <dbReference type="EMBL" id="KXT47184.1"/>
    </source>
</evidence>
<dbReference type="PANTHER" id="PTHR30349:SF64">
    <property type="entry name" value="PROPHAGE INTEGRASE INTD-RELATED"/>
    <property type="match status" value="1"/>
</dbReference>
<feature type="domain" description="Tyr recombinase" evidence="4">
    <location>
        <begin position="235"/>
        <end position="406"/>
    </location>
</feature>